<dbReference type="InterPro" id="IPR016137">
    <property type="entry name" value="RGS"/>
</dbReference>
<gene>
    <name evidence="5" type="primary">RGS5</name>
</gene>
<dbReference type="InterPro" id="IPR036305">
    <property type="entry name" value="RGS_sf"/>
</dbReference>
<organism evidence="5 7">
    <name type="scientific">Canis lupus familiaris</name>
    <name type="common">Dog</name>
    <name type="synonym">Canis familiaris</name>
    <dbReference type="NCBI Taxonomy" id="9615"/>
    <lineage>
        <taxon>Eukaryota</taxon>
        <taxon>Metazoa</taxon>
        <taxon>Chordata</taxon>
        <taxon>Craniata</taxon>
        <taxon>Vertebrata</taxon>
        <taxon>Euteleostomi</taxon>
        <taxon>Mammalia</taxon>
        <taxon>Eutheria</taxon>
        <taxon>Laurasiatheria</taxon>
        <taxon>Carnivora</taxon>
        <taxon>Caniformia</taxon>
        <taxon>Canidae</taxon>
        <taxon>Canis</taxon>
    </lineage>
</organism>
<dbReference type="Ensembl" id="ENSCAFT00000095834.1">
    <property type="protein sequence ID" value="ENSCAFP00000067335.1"/>
    <property type="gene ID" value="ENSCAFG00000053475.1"/>
</dbReference>
<dbReference type="PROSITE" id="PS50132">
    <property type="entry name" value="RGS"/>
    <property type="match status" value="1"/>
</dbReference>
<dbReference type="PRINTS" id="PR01301">
    <property type="entry name" value="RGSPROTEIN"/>
</dbReference>
<proteinExistence type="predicted"/>
<reference evidence="5" key="3">
    <citation type="submission" date="2025-05" db="UniProtKB">
        <authorList>
            <consortium name="Ensembl"/>
        </authorList>
    </citation>
    <scope>IDENTIFICATION</scope>
</reference>
<evidence type="ECO:0000256" key="1">
    <source>
        <dbReference type="ARBA" id="ARBA00022700"/>
    </source>
</evidence>
<feature type="region of interest" description="Disordered" evidence="2">
    <location>
        <begin position="1"/>
        <end position="28"/>
    </location>
</feature>
<protein>
    <submittedName>
        <fullName evidence="5">Regulator of G protein signaling 5</fullName>
    </submittedName>
</protein>
<dbReference type="AlphaFoldDB" id="A0A8C0P929"/>
<dbReference type="GO" id="GO:0005829">
    <property type="term" value="C:cytosol"/>
    <property type="evidence" value="ECO:0007669"/>
    <property type="project" value="Ensembl"/>
</dbReference>
<dbReference type="OrthoDB" id="196547at2759"/>
<keyword evidence="1" id="KW-0734">Signal transduction inhibitor</keyword>
<evidence type="ECO:0000313" key="7">
    <source>
        <dbReference type="Proteomes" id="UP000694429"/>
    </source>
</evidence>
<feature type="domain" description="RGS" evidence="3">
    <location>
        <begin position="102"/>
        <end position="208"/>
    </location>
</feature>
<dbReference type="InterPro" id="IPR044926">
    <property type="entry name" value="RGS_subdomain_2"/>
</dbReference>
<dbReference type="SUPFAM" id="SSF48097">
    <property type="entry name" value="Regulator of G-protein signaling, RGS"/>
    <property type="match status" value="1"/>
</dbReference>
<evidence type="ECO:0000313" key="5">
    <source>
        <dbReference type="Ensembl" id="ENSCAFP00030036798.1"/>
    </source>
</evidence>
<sequence>CPHWSSGKPRAAETGSQPPAPTVAAAPQPAISSKAWIGPGATEGWQRASIYSSEGEADSDSCEVFKVSLCRSEFVLKTEELSHLPKCAKDLQLCPIHAWKDGLASFKSFLKSEFSEENLEFWLACEDYKKIKSPTKMAEKAKKIYEEFIQTEAPKEVNIDHFTKDITMKSLVEPSLSSFDVAQKRIYALMEKDSLPRFVRSEFYQELIK</sequence>
<evidence type="ECO:0000313" key="6">
    <source>
        <dbReference type="Proteomes" id="UP000002254"/>
    </source>
</evidence>
<dbReference type="Proteomes" id="UP000694429">
    <property type="component" value="Chromosome 38"/>
</dbReference>
<evidence type="ECO:0000256" key="2">
    <source>
        <dbReference type="SAM" id="MobiDB-lite"/>
    </source>
</evidence>
<dbReference type="InterPro" id="IPR024066">
    <property type="entry name" value="RGS_subdom1/3"/>
</dbReference>
<reference evidence="5" key="2">
    <citation type="submission" date="2019-03" db="EMBL/GenBank/DDBJ databases">
        <authorList>
            <person name="Warren W.C."/>
            <person name="Johnson G.S."/>
        </authorList>
    </citation>
    <scope>NUCLEOTIDE SEQUENCE [LARGE SCALE GENOMIC DNA]</scope>
    <source>
        <strain evidence="5">Basenji</strain>
    </source>
</reference>
<dbReference type="Ensembl" id="ENSCAFT00030042182.1">
    <property type="protein sequence ID" value="ENSCAFP00030036798.1"/>
    <property type="gene ID" value="ENSCAFG00030022921.1"/>
</dbReference>
<dbReference type="Gene3D" id="1.10.167.10">
    <property type="entry name" value="Regulator of G-protein Signalling 4, domain 2"/>
    <property type="match status" value="1"/>
</dbReference>
<dbReference type="Proteomes" id="UP000002254">
    <property type="component" value="Chromosome 38"/>
</dbReference>
<evidence type="ECO:0000313" key="4">
    <source>
        <dbReference type="Ensembl" id="ENSCAFP00000067335.1"/>
    </source>
</evidence>
<evidence type="ECO:0000259" key="3">
    <source>
        <dbReference type="PROSITE" id="PS50132"/>
    </source>
</evidence>
<dbReference type="PANTHER" id="PTHR10845">
    <property type="entry name" value="REGULATOR OF G PROTEIN SIGNALING"/>
    <property type="match status" value="1"/>
</dbReference>
<dbReference type="FunFam" id="1.10.167.10:FF:000001">
    <property type="entry name" value="Putative regulator of g-protein signaling 12"/>
    <property type="match status" value="1"/>
</dbReference>
<dbReference type="PANTHER" id="PTHR10845:SF42">
    <property type="entry name" value="REGULATOR OF G-PROTEIN SIGNALING 5"/>
    <property type="match status" value="1"/>
</dbReference>
<dbReference type="Gene3D" id="1.10.196.10">
    <property type="match status" value="1"/>
</dbReference>
<reference evidence="4 6" key="1">
    <citation type="journal article" date="2005" name="Nature">
        <title>Genome sequence, comparative analysis and haplotype structure of the domestic dog.</title>
        <authorList>
            <consortium name="Broad Sequencing Platform"/>
            <person name="Lindblad-Toh K."/>
            <person name="Wade C.M."/>
            <person name="Mikkelsen T.S."/>
            <person name="Karlsson E.K."/>
            <person name="Jaffe D.B."/>
            <person name="Kamal M."/>
            <person name="Clamp M."/>
            <person name="Chang J.L."/>
            <person name="Kulbokas E.J. III"/>
            <person name="Zody M.C."/>
            <person name="Mauceli E."/>
            <person name="Xie X."/>
            <person name="Breen M."/>
            <person name="Wayne R.K."/>
            <person name="Ostrander E.A."/>
            <person name="Ponting C.P."/>
            <person name="Galibert F."/>
            <person name="Smith D.R."/>
            <person name="DeJong P.J."/>
            <person name="Kirkness E."/>
            <person name="Alvarez P."/>
            <person name="Biagi T."/>
            <person name="Brockman W."/>
            <person name="Butler J."/>
            <person name="Chin C.W."/>
            <person name="Cook A."/>
            <person name="Cuff J."/>
            <person name="Daly M.J."/>
            <person name="DeCaprio D."/>
            <person name="Gnerre S."/>
            <person name="Grabherr M."/>
            <person name="Kellis M."/>
            <person name="Kleber M."/>
            <person name="Bardeleben C."/>
            <person name="Goodstadt L."/>
            <person name="Heger A."/>
            <person name="Hitte C."/>
            <person name="Kim L."/>
            <person name="Koepfli K.P."/>
            <person name="Parker H.G."/>
            <person name="Pollinger J.P."/>
            <person name="Searle S.M."/>
            <person name="Sutter N.B."/>
            <person name="Thomas R."/>
            <person name="Webber C."/>
            <person name="Baldwin J."/>
            <person name="Abebe A."/>
            <person name="Abouelleil A."/>
            <person name="Aftuck L."/>
            <person name="Ait-Zahra M."/>
            <person name="Aldredge T."/>
            <person name="Allen N."/>
            <person name="An P."/>
            <person name="Anderson S."/>
            <person name="Antoine C."/>
            <person name="Arachchi H."/>
            <person name="Aslam A."/>
            <person name="Ayotte L."/>
            <person name="Bachantsang P."/>
            <person name="Barry A."/>
            <person name="Bayul T."/>
            <person name="Benamara M."/>
            <person name="Berlin A."/>
            <person name="Bessette D."/>
            <person name="Blitshteyn B."/>
            <person name="Bloom T."/>
            <person name="Blye J."/>
            <person name="Boguslavskiy L."/>
            <person name="Bonnet C."/>
            <person name="Boukhgalter B."/>
            <person name="Brown A."/>
            <person name="Cahill P."/>
            <person name="Calixte N."/>
            <person name="Camarata J."/>
            <person name="Cheshatsang Y."/>
            <person name="Chu J."/>
            <person name="Citroen M."/>
            <person name="Collymore A."/>
            <person name="Cooke P."/>
            <person name="Dawoe T."/>
            <person name="Daza R."/>
            <person name="Decktor K."/>
            <person name="DeGray S."/>
            <person name="Dhargay N."/>
            <person name="Dooley K."/>
            <person name="Dooley K."/>
            <person name="Dorje P."/>
            <person name="Dorjee K."/>
            <person name="Dorris L."/>
            <person name="Duffey N."/>
            <person name="Dupes A."/>
            <person name="Egbiremolen O."/>
            <person name="Elong R."/>
            <person name="Falk J."/>
            <person name="Farina A."/>
            <person name="Faro S."/>
            <person name="Ferguson D."/>
            <person name="Ferreira P."/>
            <person name="Fisher S."/>
            <person name="FitzGerald M."/>
            <person name="Foley K."/>
            <person name="Foley C."/>
            <person name="Franke A."/>
            <person name="Friedrich D."/>
            <person name="Gage D."/>
            <person name="Garber M."/>
            <person name="Gearin G."/>
            <person name="Giannoukos G."/>
            <person name="Goode T."/>
            <person name="Goyette A."/>
            <person name="Graham J."/>
            <person name="Grandbois E."/>
            <person name="Gyaltsen K."/>
            <person name="Hafez N."/>
            <person name="Hagopian D."/>
            <person name="Hagos B."/>
            <person name="Hall J."/>
            <person name="Healy C."/>
            <person name="Hegarty R."/>
            <person name="Honan T."/>
            <person name="Horn A."/>
            <person name="Houde N."/>
            <person name="Hughes L."/>
            <person name="Hunnicutt L."/>
            <person name="Husby M."/>
            <person name="Jester B."/>
            <person name="Jones C."/>
            <person name="Kamat A."/>
            <person name="Kanga B."/>
            <person name="Kells C."/>
            <person name="Khazanovich D."/>
            <person name="Kieu A.C."/>
            <person name="Kisner P."/>
            <person name="Kumar M."/>
            <person name="Lance K."/>
            <person name="Landers T."/>
            <person name="Lara M."/>
            <person name="Lee W."/>
            <person name="Leger J.P."/>
            <person name="Lennon N."/>
            <person name="Leuper L."/>
            <person name="LeVine S."/>
            <person name="Liu J."/>
            <person name="Liu X."/>
            <person name="Lokyitsang Y."/>
            <person name="Lokyitsang T."/>
            <person name="Lui A."/>
            <person name="Macdonald J."/>
            <person name="Major J."/>
            <person name="Marabella R."/>
            <person name="Maru K."/>
            <person name="Matthews C."/>
            <person name="McDonough S."/>
            <person name="Mehta T."/>
            <person name="Meldrim J."/>
            <person name="Melnikov A."/>
            <person name="Meneus L."/>
            <person name="Mihalev A."/>
            <person name="Mihova T."/>
            <person name="Miller K."/>
            <person name="Mittelman R."/>
            <person name="Mlenga V."/>
            <person name="Mulrain L."/>
            <person name="Munson G."/>
            <person name="Navidi A."/>
            <person name="Naylor J."/>
            <person name="Nguyen T."/>
            <person name="Nguyen N."/>
            <person name="Nguyen C."/>
            <person name="Nguyen T."/>
            <person name="Nicol R."/>
            <person name="Norbu N."/>
            <person name="Norbu C."/>
            <person name="Novod N."/>
            <person name="Nyima T."/>
            <person name="Olandt P."/>
            <person name="O'Neill B."/>
            <person name="O'Neill K."/>
            <person name="Osman S."/>
            <person name="Oyono L."/>
            <person name="Patti C."/>
            <person name="Perrin D."/>
            <person name="Phunkhang P."/>
            <person name="Pierre F."/>
            <person name="Priest M."/>
            <person name="Rachupka A."/>
            <person name="Raghuraman S."/>
            <person name="Rameau R."/>
            <person name="Ray V."/>
            <person name="Raymond C."/>
            <person name="Rege F."/>
            <person name="Rise C."/>
            <person name="Rogers J."/>
            <person name="Rogov P."/>
            <person name="Sahalie J."/>
            <person name="Settipalli S."/>
            <person name="Sharpe T."/>
            <person name="Shea T."/>
            <person name="Sheehan M."/>
            <person name="Sherpa N."/>
            <person name="Shi J."/>
            <person name="Shih D."/>
            <person name="Sloan J."/>
            <person name="Smith C."/>
            <person name="Sparrow T."/>
            <person name="Stalker J."/>
            <person name="Stange-Thomann N."/>
            <person name="Stavropoulos S."/>
            <person name="Stone C."/>
            <person name="Stone S."/>
            <person name="Sykes S."/>
            <person name="Tchuinga P."/>
            <person name="Tenzing P."/>
            <person name="Tesfaye S."/>
            <person name="Thoulutsang D."/>
            <person name="Thoulutsang Y."/>
            <person name="Topham K."/>
            <person name="Topping I."/>
            <person name="Tsamla T."/>
            <person name="Vassiliev H."/>
            <person name="Venkataraman V."/>
            <person name="Vo A."/>
            <person name="Wangchuk T."/>
            <person name="Wangdi T."/>
            <person name="Weiand M."/>
            <person name="Wilkinson J."/>
            <person name="Wilson A."/>
            <person name="Yadav S."/>
            <person name="Yang S."/>
            <person name="Yang X."/>
            <person name="Young G."/>
            <person name="Yu Q."/>
            <person name="Zainoun J."/>
            <person name="Zembek L."/>
            <person name="Zimmer A."/>
            <person name="Lander E.S."/>
        </authorList>
    </citation>
    <scope>NUCLEOTIDE SEQUENCE [LARGE SCALE GENOMIC DNA]</scope>
    <source>
        <strain evidence="4">Boxer</strain>
    </source>
</reference>
<dbReference type="Pfam" id="PF00615">
    <property type="entry name" value="RGS"/>
    <property type="match status" value="1"/>
</dbReference>
<dbReference type="GO" id="GO:0009968">
    <property type="term" value="P:negative regulation of signal transduction"/>
    <property type="evidence" value="ECO:0007669"/>
    <property type="project" value="UniProtKB-KW"/>
</dbReference>
<accession>A0A8C0P929</accession>
<name>A0A8C0P929_CANLF</name>
<dbReference type="SMART" id="SM00315">
    <property type="entry name" value="RGS"/>
    <property type="match status" value="1"/>
</dbReference>